<accession>A0A1I4RCT6</accession>
<proteinExistence type="predicted"/>
<keyword evidence="2" id="KW-1185">Reference proteome</keyword>
<dbReference type="EMBL" id="FOUI01000006">
    <property type="protein sequence ID" value="SFM50029.1"/>
    <property type="molecule type" value="Genomic_DNA"/>
</dbReference>
<dbReference type="RefSeq" id="WP_093475099.1">
    <property type="nucleotide sequence ID" value="NZ_FOUI01000006.1"/>
</dbReference>
<sequence length="154" mass="17560">MDSQDPENPSQLLEDLESIRSLLDEAEGKAIPLLRDVIADEQLPSPDPRITTEEARNPFLPYASLARLAEERHQLEQLLGPIAPPPPSRNEPVPVEEPVKLRSGVIRRRLRDEAELVLQEVIDELMPSLEAALRQRLKTRLDQLIDQQIDQQRD</sequence>
<dbReference type="AlphaFoldDB" id="A0A1I4RCT6"/>
<name>A0A1I4RCT6_9GAMM</name>
<organism evidence="1 2">
    <name type="scientific">Halopseudomonas yangmingensis</name>
    <dbReference type="NCBI Taxonomy" id="1720063"/>
    <lineage>
        <taxon>Bacteria</taxon>
        <taxon>Pseudomonadati</taxon>
        <taxon>Pseudomonadota</taxon>
        <taxon>Gammaproteobacteria</taxon>
        <taxon>Pseudomonadales</taxon>
        <taxon>Pseudomonadaceae</taxon>
        <taxon>Halopseudomonas</taxon>
    </lineage>
</organism>
<evidence type="ECO:0008006" key="3">
    <source>
        <dbReference type="Google" id="ProtNLM"/>
    </source>
</evidence>
<dbReference type="OrthoDB" id="6196114at2"/>
<reference evidence="2" key="1">
    <citation type="submission" date="2016-10" db="EMBL/GenBank/DDBJ databases">
        <authorList>
            <person name="Varghese N."/>
            <person name="Submissions S."/>
        </authorList>
    </citation>
    <scope>NUCLEOTIDE SEQUENCE [LARGE SCALE GENOMIC DNA]</scope>
    <source>
        <strain evidence="2">DSM 24213</strain>
    </source>
</reference>
<dbReference type="STRING" id="1720063.SAMN05216217_106137"/>
<dbReference type="Proteomes" id="UP000243629">
    <property type="component" value="Unassembled WGS sequence"/>
</dbReference>
<protein>
    <recommendedName>
        <fullName evidence="3">DNA polymerase III subunit chi</fullName>
    </recommendedName>
</protein>
<evidence type="ECO:0000313" key="2">
    <source>
        <dbReference type="Proteomes" id="UP000243629"/>
    </source>
</evidence>
<evidence type="ECO:0000313" key="1">
    <source>
        <dbReference type="EMBL" id="SFM50029.1"/>
    </source>
</evidence>
<gene>
    <name evidence="1" type="ORF">SAMN05216217_106137</name>
</gene>